<reference evidence="11 12" key="1">
    <citation type="submission" date="2015-07" db="EMBL/GenBank/DDBJ databases">
        <title>Genome sequence of Ornatilinea apprima DSM 23815.</title>
        <authorList>
            <person name="Hemp J."/>
            <person name="Ward L.M."/>
            <person name="Pace L.A."/>
            <person name="Fischer W.W."/>
        </authorList>
    </citation>
    <scope>NUCLEOTIDE SEQUENCE [LARGE SCALE GENOMIC DNA]</scope>
    <source>
        <strain evidence="11 12">P3M-1</strain>
    </source>
</reference>
<dbReference type="InterPro" id="IPR027417">
    <property type="entry name" value="P-loop_NTPase"/>
</dbReference>
<keyword evidence="5 10" id="KW-0547">Nucleotide-binding</keyword>
<comment type="pathway">
    <text evidence="1">Carbohydrate acid metabolism.</text>
</comment>
<dbReference type="RefSeq" id="WP_075062702.1">
    <property type="nucleotide sequence ID" value="NZ_LGCL01000023.1"/>
</dbReference>
<dbReference type="EC" id="2.7.1.12" evidence="3 10"/>
<dbReference type="AlphaFoldDB" id="A0A0P6X377"/>
<evidence type="ECO:0000256" key="4">
    <source>
        <dbReference type="ARBA" id="ARBA00022679"/>
    </source>
</evidence>
<dbReference type="FunFam" id="3.40.50.300:FF:000522">
    <property type="entry name" value="Gluconokinase"/>
    <property type="match status" value="1"/>
</dbReference>
<dbReference type="Gene3D" id="3.40.50.300">
    <property type="entry name" value="P-loop containing nucleotide triphosphate hydrolases"/>
    <property type="match status" value="1"/>
</dbReference>
<dbReference type="Proteomes" id="UP000050417">
    <property type="component" value="Unassembled WGS sequence"/>
</dbReference>
<evidence type="ECO:0000313" key="12">
    <source>
        <dbReference type="Proteomes" id="UP000050417"/>
    </source>
</evidence>
<organism evidence="11 12">
    <name type="scientific">Ornatilinea apprima</name>
    <dbReference type="NCBI Taxonomy" id="1134406"/>
    <lineage>
        <taxon>Bacteria</taxon>
        <taxon>Bacillati</taxon>
        <taxon>Chloroflexota</taxon>
        <taxon>Anaerolineae</taxon>
        <taxon>Anaerolineales</taxon>
        <taxon>Anaerolineaceae</taxon>
        <taxon>Ornatilinea</taxon>
    </lineage>
</organism>
<dbReference type="CDD" id="cd02021">
    <property type="entry name" value="GntK"/>
    <property type="match status" value="1"/>
</dbReference>
<dbReference type="NCBIfam" id="TIGR01313">
    <property type="entry name" value="therm_gnt_kin"/>
    <property type="match status" value="1"/>
</dbReference>
<sequence length="166" mass="18454">MKTNFFIIMGVSGCGKTSVGKALAERLGWDFYDADDYHPAENVAKMASGIPLNDDDRAPWLRELHKLIAGSLAQGRPGVLACSALKERYRRVLLAGNPGVQLVHLKGSYELIWSRMNARAAHYMKPHMLRSQFEALEEPADALVVDISLPVEEIVERILAWHSGVE</sequence>
<dbReference type="GO" id="GO:0005737">
    <property type="term" value="C:cytoplasm"/>
    <property type="evidence" value="ECO:0007669"/>
    <property type="project" value="TreeGrafter"/>
</dbReference>
<dbReference type="PANTHER" id="PTHR43442:SF3">
    <property type="entry name" value="GLUCONOKINASE-RELATED"/>
    <property type="match status" value="1"/>
</dbReference>
<keyword evidence="4 10" id="KW-0808">Transferase</keyword>
<keyword evidence="6 10" id="KW-0418">Kinase</keyword>
<dbReference type="InterPro" id="IPR031322">
    <property type="entry name" value="Shikimate/glucono_kinase"/>
</dbReference>
<keyword evidence="12" id="KW-1185">Reference proteome</keyword>
<evidence type="ECO:0000256" key="7">
    <source>
        <dbReference type="ARBA" id="ARBA00022840"/>
    </source>
</evidence>
<dbReference type="PANTHER" id="PTHR43442">
    <property type="entry name" value="GLUCONOKINASE-RELATED"/>
    <property type="match status" value="1"/>
</dbReference>
<comment type="catalytic activity">
    <reaction evidence="9 10">
        <text>D-gluconate + ATP = 6-phospho-D-gluconate + ADP + H(+)</text>
        <dbReference type="Rhea" id="RHEA:19433"/>
        <dbReference type="ChEBI" id="CHEBI:15378"/>
        <dbReference type="ChEBI" id="CHEBI:18391"/>
        <dbReference type="ChEBI" id="CHEBI:30616"/>
        <dbReference type="ChEBI" id="CHEBI:58759"/>
        <dbReference type="ChEBI" id="CHEBI:456216"/>
        <dbReference type="EC" id="2.7.1.12"/>
    </reaction>
</comment>
<evidence type="ECO:0000256" key="5">
    <source>
        <dbReference type="ARBA" id="ARBA00022741"/>
    </source>
</evidence>
<dbReference type="STRING" id="1134406.ADN00_09220"/>
<evidence type="ECO:0000256" key="6">
    <source>
        <dbReference type="ARBA" id="ARBA00022777"/>
    </source>
</evidence>
<gene>
    <name evidence="11" type="ORF">ADN00_09220</name>
</gene>
<keyword evidence="8" id="KW-0311">Gluconate utilization</keyword>
<comment type="caution">
    <text evidence="11">The sequence shown here is derived from an EMBL/GenBank/DDBJ whole genome shotgun (WGS) entry which is preliminary data.</text>
</comment>
<dbReference type="Pfam" id="PF01202">
    <property type="entry name" value="SKI"/>
    <property type="match status" value="1"/>
</dbReference>
<evidence type="ECO:0000256" key="10">
    <source>
        <dbReference type="RuleBase" id="RU363066"/>
    </source>
</evidence>
<evidence type="ECO:0000256" key="9">
    <source>
        <dbReference type="ARBA" id="ARBA00048090"/>
    </source>
</evidence>
<dbReference type="InterPro" id="IPR006001">
    <property type="entry name" value="Therm_gnt_kin"/>
</dbReference>
<evidence type="ECO:0000256" key="1">
    <source>
        <dbReference type="ARBA" id="ARBA00004761"/>
    </source>
</evidence>
<evidence type="ECO:0000313" key="11">
    <source>
        <dbReference type="EMBL" id="KPL77302.1"/>
    </source>
</evidence>
<accession>A0A0P6X377</accession>
<dbReference type="SUPFAM" id="SSF52540">
    <property type="entry name" value="P-loop containing nucleoside triphosphate hydrolases"/>
    <property type="match status" value="1"/>
</dbReference>
<name>A0A0P6X377_9CHLR</name>
<dbReference type="GO" id="GO:0046316">
    <property type="term" value="F:gluconokinase activity"/>
    <property type="evidence" value="ECO:0007669"/>
    <property type="project" value="UniProtKB-EC"/>
</dbReference>
<dbReference type="OrthoDB" id="9800332at2"/>
<proteinExistence type="inferred from homology"/>
<dbReference type="GO" id="GO:0005524">
    <property type="term" value="F:ATP binding"/>
    <property type="evidence" value="ECO:0007669"/>
    <property type="project" value="UniProtKB-KW"/>
</dbReference>
<comment type="similarity">
    <text evidence="2 10">Belongs to the gluconokinase GntK/GntV family.</text>
</comment>
<protein>
    <recommendedName>
        <fullName evidence="3 10">Gluconokinase</fullName>
        <ecNumber evidence="3 10">2.7.1.12</ecNumber>
    </recommendedName>
</protein>
<evidence type="ECO:0000256" key="2">
    <source>
        <dbReference type="ARBA" id="ARBA00008420"/>
    </source>
</evidence>
<evidence type="ECO:0000256" key="3">
    <source>
        <dbReference type="ARBA" id="ARBA00012054"/>
    </source>
</evidence>
<dbReference type="GO" id="GO:0019521">
    <property type="term" value="P:D-gluconate metabolic process"/>
    <property type="evidence" value="ECO:0007669"/>
    <property type="project" value="UniProtKB-KW"/>
</dbReference>
<evidence type="ECO:0000256" key="8">
    <source>
        <dbReference type="ARBA" id="ARBA00023064"/>
    </source>
</evidence>
<keyword evidence="7 10" id="KW-0067">ATP-binding</keyword>
<dbReference type="EMBL" id="LGCL01000023">
    <property type="protein sequence ID" value="KPL77302.1"/>
    <property type="molecule type" value="Genomic_DNA"/>
</dbReference>
<dbReference type="PATRIC" id="fig|1134406.4.peg.4078"/>